<dbReference type="InterPro" id="IPR005024">
    <property type="entry name" value="Snf7_fam"/>
</dbReference>
<dbReference type="STRING" id="10228.B3RMV3"/>
<evidence type="ECO:0000256" key="6">
    <source>
        <dbReference type="ARBA" id="ARBA00023136"/>
    </source>
</evidence>
<feature type="region of interest" description="Disordered" evidence="7">
    <location>
        <begin position="1"/>
        <end position="20"/>
    </location>
</feature>
<evidence type="ECO:0000256" key="1">
    <source>
        <dbReference type="ARBA" id="ARBA00004608"/>
    </source>
</evidence>
<dbReference type="GeneID" id="6750965"/>
<accession>B3RMV3</accession>
<dbReference type="InParanoid" id="B3RMV3"/>
<keyword evidence="9" id="KW-1185">Reference proteome</keyword>
<comment type="subcellular location">
    <subcellularLocation>
        <location evidence="1">Endosome membrane</location>
    </subcellularLocation>
</comment>
<evidence type="ECO:0000256" key="7">
    <source>
        <dbReference type="SAM" id="MobiDB-lite"/>
    </source>
</evidence>
<evidence type="ECO:0000256" key="5">
    <source>
        <dbReference type="ARBA" id="ARBA00022927"/>
    </source>
</evidence>
<dbReference type="FunCoup" id="B3RMV3">
    <property type="interactions" value="1548"/>
</dbReference>
<evidence type="ECO:0000313" key="9">
    <source>
        <dbReference type="Proteomes" id="UP000009022"/>
    </source>
</evidence>
<dbReference type="GO" id="GO:0032511">
    <property type="term" value="P:late endosome to vacuole transport via multivesicular body sorting pathway"/>
    <property type="evidence" value="ECO:0000318"/>
    <property type="project" value="GO_Central"/>
</dbReference>
<dbReference type="Pfam" id="PF03357">
    <property type="entry name" value="Snf7"/>
    <property type="match status" value="1"/>
</dbReference>
<dbReference type="eggNOG" id="KOG2910">
    <property type="taxonomic scope" value="Eukaryota"/>
</dbReference>
<keyword evidence="5" id="KW-0653">Protein transport</keyword>
<evidence type="ECO:0000256" key="2">
    <source>
        <dbReference type="ARBA" id="ARBA00006190"/>
    </source>
</evidence>
<dbReference type="OrthoDB" id="441172at2759"/>
<feature type="compositionally biased region" description="Basic and acidic residues" evidence="7">
    <location>
        <begin position="9"/>
        <end position="20"/>
    </location>
</feature>
<dbReference type="GO" id="GO:0006900">
    <property type="term" value="P:vesicle budding from membrane"/>
    <property type="evidence" value="ECO:0000318"/>
    <property type="project" value="GO_Central"/>
</dbReference>
<name>B3RMV3_TRIAD</name>
<keyword evidence="3" id="KW-0813">Transport</keyword>
<protein>
    <recommendedName>
        <fullName evidence="10">Charged multivesicular body protein 6</fullName>
    </recommendedName>
</protein>
<reference evidence="8 9" key="1">
    <citation type="journal article" date="2008" name="Nature">
        <title>The Trichoplax genome and the nature of placozoans.</title>
        <authorList>
            <person name="Srivastava M."/>
            <person name="Begovic E."/>
            <person name="Chapman J."/>
            <person name="Putnam N.H."/>
            <person name="Hellsten U."/>
            <person name="Kawashima T."/>
            <person name="Kuo A."/>
            <person name="Mitros T."/>
            <person name="Salamov A."/>
            <person name="Carpenter M.L."/>
            <person name="Signorovitch A.Y."/>
            <person name="Moreno M.A."/>
            <person name="Kamm K."/>
            <person name="Grimwood J."/>
            <person name="Schmutz J."/>
            <person name="Shapiro H."/>
            <person name="Grigoriev I.V."/>
            <person name="Buss L.W."/>
            <person name="Schierwater B."/>
            <person name="Dellaporta S.L."/>
            <person name="Rokhsar D.S."/>
        </authorList>
    </citation>
    <scope>NUCLEOTIDE SEQUENCE [LARGE SCALE GENOMIC DNA]</scope>
    <source>
        <strain evidence="8 9">Grell-BS-1999</strain>
    </source>
</reference>
<dbReference type="PANTHER" id="PTHR22761">
    <property type="entry name" value="CHARGED MULTIVESICULAR BODY PROTEIN"/>
    <property type="match status" value="1"/>
</dbReference>
<evidence type="ECO:0000313" key="8">
    <source>
        <dbReference type="EMBL" id="EDV27916.1"/>
    </source>
</evidence>
<evidence type="ECO:0008006" key="10">
    <source>
        <dbReference type="Google" id="ProtNLM"/>
    </source>
</evidence>
<evidence type="ECO:0000256" key="4">
    <source>
        <dbReference type="ARBA" id="ARBA00022753"/>
    </source>
</evidence>
<evidence type="ECO:0000256" key="3">
    <source>
        <dbReference type="ARBA" id="ARBA00022448"/>
    </source>
</evidence>
<dbReference type="Gene3D" id="6.10.140.1230">
    <property type="match status" value="1"/>
</dbReference>
<keyword evidence="4" id="KW-0967">Endosome</keyword>
<keyword evidence="6" id="KW-0472">Membrane</keyword>
<organism evidence="8 9">
    <name type="scientific">Trichoplax adhaerens</name>
    <name type="common">Trichoplax reptans</name>
    <dbReference type="NCBI Taxonomy" id="10228"/>
    <lineage>
        <taxon>Eukaryota</taxon>
        <taxon>Metazoa</taxon>
        <taxon>Placozoa</taxon>
        <taxon>Uniplacotomia</taxon>
        <taxon>Trichoplacea</taxon>
        <taxon>Trichoplacidae</taxon>
        <taxon>Trichoplax</taxon>
    </lineage>
</organism>
<gene>
    <name evidence="8" type="ORF">TRIADDRAFT_52939</name>
</gene>
<dbReference type="AlphaFoldDB" id="B3RMV3"/>
<sequence length="212" mass="24278">MGALFGKSKPKEEKHQITEQDRAVLGLKQQRDKLQQYQKRIKISLEQERAFAKDLVKQKKVDKAKLLLKKKRYYESLLEKTDGQLDGLERMVNDVEFAKIQVQVVERLKQGNECLDRMHKMMSIEDVERIMDETQEAIEYQKQIDELLGNTLTDEDETAVLAELEQITQQELQNLPDVPAASLPATTTEDVELPDVPTEDPGVTKPCSIGII</sequence>
<proteinExistence type="inferred from homology"/>
<dbReference type="PhylomeDB" id="B3RMV3"/>
<dbReference type="GO" id="GO:0015031">
    <property type="term" value="P:protein transport"/>
    <property type="evidence" value="ECO:0007669"/>
    <property type="project" value="UniProtKB-KW"/>
</dbReference>
<dbReference type="CTD" id="6750965"/>
<dbReference type="EMBL" id="DS985242">
    <property type="protein sequence ID" value="EDV27916.1"/>
    <property type="molecule type" value="Genomic_DNA"/>
</dbReference>
<dbReference type="OMA" id="RIMEETH"/>
<dbReference type="RefSeq" id="XP_002109750.1">
    <property type="nucleotide sequence ID" value="XM_002109714.1"/>
</dbReference>
<dbReference type="GO" id="GO:0000815">
    <property type="term" value="C:ESCRT III complex"/>
    <property type="evidence" value="ECO:0000318"/>
    <property type="project" value="GO_Central"/>
</dbReference>
<comment type="similarity">
    <text evidence="2">Belongs to the SNF7 family.</text>
</comment>
<dbReference type="KEGG" id="tad:TRIADDRAFT_52939"/>
<dbReference type="HOGENOM" id="CLU_086201_3_0_1"/>
<dbReference type="GO" id="GO:0005771">
    <property type="term" value="C:multivesicular body"/>
    <property type="evidence" value="ECO:0000318"/>
    <property type="project" value="GO_Central"/>
</dbReference>
<dbReference type="Proteomes" id="UP000009022">
    <property type="component" value="Unassembled WGS sequence"/>
</dbReference>
<dbReference type="PANTHER" id="PTHR22761:SF5">
    <property type="entry name" value="CHARGED MULTIVESICULAR BODY PROTEIN 6"/>
    <property type="match status" value="1"/>
</dbReference>